<keyword evidence="4" id="KW-1003">Cell membrane</keyword>
<evidence type="ECO:0000256" key="6">
    <source>
        <dbReference type="ARBA" id="ARBA00022840"/>
    </source>
</evidence>
<evidence type="ECO:0000256" key="7">
    <source>
        <dbReference type="ARBA" id="ARBA00023136"/>
    </source>
</evidence>
<dbReference type="GO" id="GO:0005886">
    <property type="term" value="C:plasma membrane"/>
    <property type="evidence" value="ECO:0007669"/>
    <property type="project" value="UniProtKB-SubCell"/>
</dbReference>
<dbReference type="InterPro" id="IPR003439">
    <property type="entry name" value="ABC_transporter-like_ATP-bd"/>
</dbReference>
<evidence type="ECO:0000256" key="4">
    <source>
        <dbReference type="ARBA" id="ARBA00022475"/>
    </source>
</evidence>
<keyword evidence="3" id="KW-0813">Transport</keyword>
<keyword evidence="9" id="KW-1185">Reference proteome</keyword>
<dbReference type="PROSITE" id="PS00211">
    <property type="entry name" value="ABC_TRANSPORTER_1"/>
    <property type="match status" value="1"/>
</dbReference>
<dbReference type="GO" id="GO:0005524">
    <property type="term" value="F:ATP binding"/>
    <property type="evidence" value="ECO:0007669"/>
    <property type="project" value="UniProtKB-KW"/>
</dbReference>
<sequence>MLNLNIKKLKIDFKKNNLVDISFNIDDSTALIGESGSGKSLTLKALLNLLPKNLEVTKNIDSNFELNSNSIGFIPQNPFTSLSPMTKINKQFFCDEKKKVEVLKLVDLDKSVLNKFPSQLSGGQIQRVVIAIAISKDVKILLLDEPTTALDIENKKNVITLISDLKKRLNLLILFVTHDIESIKEICKNIVIIKKGKLIESGLTKEILENPKQNYTKILINSSFANKEFRK</sequence>
<dbReference type="SUPFAM" id="SSF52540">
    <property type="entry name" value="P-loop containing nucleoside triphosphate hydrolases"/>
    <property type="match status" value="1"/>
</dbReference>
<evidence type="ECO:0000313" key="9">
    <source>
        <dbReference type="Proteomes" id="UP000322726"/>
    </source>
</evidence>
<dbReference type="KEGG" id="apai:APAC_2152"/>
<dbReference type="OrthoDB" id="9809450at2"/>
<dbReference type="GO" id="GO:0016887">
    <property type="term" value="F:ATP hydrolysis activity"/>
    <property type="evidence" value="ECO:0007669"/>
    <property type="project" value="InterPro"/>
</dbReference>
<reference evidence="9" key="2">
    <citation type="submission" date="2019-09" db="EMBL/GenBank/DDBJ databases">
        <title>Complete genome sequencing of four Arcobacter species reveals a diverse suite of mobile elements.</title>
        <authorList>
            <person name="On S.L.W."/>
            <person name="Miller W.G."/>
            <person name="Biggs P."/>
            <person name="Cornelius A."/>
            <person name="Vandamme P."/>
        </authorList>
    </citation>
    <scope>NUCLEOTIDE SEQUENCE [LARGE SCALE GENOMIC DNA]</scope>
    <source>
        <strain evidence="9">LMG 26638</strain>
    </source>
</reference>
<dbReference type="Pfam" id="PF00005">
    <property type="entry name" value="ABC_tran"/>
    <property type="match status" value="1"/>
</dbReference>
<dbReference type="InterPro" id="IPR050388">
    <property type="entry name" value="ABC_Ni/Peptide_Import"/>
</dbReference>
<reference evidence="8 9" key="3">
    <citation type="submission" date="2019-09" db="EMBL/GenBank/DDBJ databases">
        <title>Taxonomic note: a critical rebuttal of the proposed division of the genus Arcobacter into six genera, emended descriptions of Arcobacter anaerophilus and the genus Arcobacter, and an assessment of genus-level boundaries for Epsilonproteobacteria using in silico genomic comparator tools.</title>
        <authorList>
            <person name="On S.L.W."/>
            <person name="Miller W.G."/>
            <person name="Biggs P."/>
            <person name="Cornelius A."/>
            <person name="Vandamme P."/>
        </authorList>
    </citation>
    <scope>NUCLEOTIDE SEQUENCE [LARGE SCALE GENOMIC DNA]</scope>
    <source>
        <strain evidence="8 9">LMG 26638</strain>
    </source>
</reference>
<dbReference type="AlphaFoldDB" id="A0A5C2HAG7"/>
<dbReference type="Proteomes" id="UP000322726">
    <property type="component" value="Chromosome"/>
</dbReference>
<comment type="similarity">
    <text evidence="2">Belongs to the ABC transporter superfamily.</text>
</comment>
<proteinExistence type="inferred from homology"/>
<keyword evidence="6 8" id="KW-0067">ATP-binding</keyword>
<dbReference type="InterPro" id="IPR003593">
    <property type="entry name" value="AAA+_ATPase"/>
</dbReference>
<organism evidence="8 9">
    <name type="scientific">Malaciobacter pacificus</name>
    <dbReference type="NCBI Taxonomy" id="1080223"/>
    <lineage>
        <taxon>Bacteria</taxon>
        <taxon>Pseudomonadati</taxon>
        <taxon>Campylobacterota</taxon>
        <taxon>Epsilonproteobacteria</taxon>
        <taxon>Campylobacterales</taxon>
        <taxon>Arcobacteraceae</taxon>
        <taxon>Malaciobacter</taxon>
    </lineage>
</organism>
<accession>A0A5C2HAG7</accession>
<evidence type="ECO:0000256" key="2">
    <source>
        <dbReference type="ARBA" id="ARBA00005417"/>
    </source>
</evidence>
<dbReference type="PANTHER" id="PTHR43297">
    <property type="entry name" value="OLIGOPEPTIDE TRANSPORT ATP-BINDING PROTEIN APPD"/>
    <property type="match status" value="1"/>
</dbReference>
<evidence type="ECO:0000256" key="3">
    <source>
        <dbReference type="ARBA" id="ARBA00022448"/>
    </source>
</evidence>
<protein>
    <submittedName>
        <fullName evidence="8">Putative dipeptide/oligopeptide/nickel ABC transporter, ATP-binding protein</fullName>
    </submittedName>
</protein>
<dbReference type="Gene3D" id="3.40.50.300">
    <property type="entry name" value="P-loop containing nucleotide triphosphate hydrolases"/>
    <property type="match status" value="1"/>
</dbReference>
<comment type="subcellular location">
    <subcellularLocation>
        <location evidence="1">Cell inner membrane</location>
        <topology evidence="1">Peripheral membrane protein</topology>
    </subcellularLocation>
</comment>
<keyword evidence="5" id="KW-0547">Nucleotide-binding</keyword>
<evidence type="ECO:0000256" key="5">
    <source>
        <dbReference type="ARBA" id="ARBA00022741"/>
    </source>
</evidence>
<dbReference type="InterPro" id="IPR027417">
    <property type="entry name" value="P-loop_NTPase"/>
</dbReference>
<dbReference type="SMART" id="SM00382">
    <property type="entry name" value="AAA"/>
    <property type="match status" value="1"/>
</dbReference>
<dbReference type="RefSeq" id="WP_130234117.1">
    <property type="nucleotide sequence ID" value="NZ_BMEF01000025.1"/>
</dbReference>
<dbReference type="EMBL" id="CP035928">
    <property type="protein sequence ID" value="QEP35218.1"/>
    <property type="molecule type" value="Genomic_DNA"/>
</dbReference>
<reference evidence="8 9" key="1">
    <citation type="submission" date="2019-09" db="EMBL/GenBank/DDBJ databases">
        <title>Complete genome sequencing of four Arcobacter species reveals a diverse suite of mobile elements.</title>
        <authorList>
            <person name="Miller W.G."/>
            <person name="Yee E."/>
            <person name="Bono J.L."/>
        </authorList>
    </citation>
    <scope>NUCLEOTIDE SEQUENCE [LARGE SCALE GENOMIC DNA]</scope>
    <source>
        <strain evidence="8 9">LMG 26638</strain>
    </source>
</reference>
<dbReference type="PROSITE" id="PS50893">
    <property type="entry name" value="ABC_TRANSPORTER_2"/>
    <property type="match status" value="1"/>
</dbReference>
<evidence type="ECO:0000256" key="1">
    <source>
        <dbReference type="ARBA" id="ARBA00004417"/>
    </source>
</evidence>
<evidence type="ECO:0000313" key="8">
    <source>
        <dbReference type="EMBL" id="QEP35218.1"/>
    </source>
</evidence>
<name>A0A5C2HAG7_9BACT</name>
<dbReference type="InterPro" id="IPR017871">
    <property type="entry name" value="ABC_transporter-like_CS"/>
</dbReference>
<gene>
    <name evidence="8" type="ORF">APAC_2152</name>
</gene>
<keyword evidence="7" id="KW-0472">Membrane</keyword>
<dbReference type="PANTHER" id="PTHR43297:SF2">
    <property type="entry name" value="DIPEPTIDE TRANSPORT ATP-BINDING PROTEIN DPPD"/>
    <property type="match status" value="1"/>
</dbReference>